<dbReference type="RefSeq" id="WP_380108525.1">
    <property type="nucleotide sequence ID" value="NZ_JBHSIH010000001.1"/>
</dbReference>
<accession>A0ABW5EKC6</accession>
<evidence type="ECO:0000256" key="4">
    <source>
        <dbReference type="ARBA" id="ARBA00022643"/>
    </source>
</evidence>
<proteinExistence type="predicted"/>
<evidence type="ECO:0000256" key="7">
    <source>
        <dbReference type="ARBA" id="ARBA00023004"/>
    </source>
</evidence>
<keyword evidence="7" id="KW-0408">Iron</keyword>
<evidence type="ECO:0000256" key="8">
    <source>
        <dbReference type="ARBA" id="ARBA00023014"/>
    </source>
</evidence>
<keyword evidence="11" id="KW-1185">Reference proteome</keyword>
<keyword evidence="6" id="KW-0560">Oxidoreductase</keyword>
<keyword evidence="5" id="KW-0479">Metal-binding</keyword>
<sequence length="181" mass="18997">MDAAVLFESLRLGSITVPNRLVLAVRRAVGADFVLGVRISQGKVNDFGHKWAGGAQQAAELFATLGAQPIDYLHTTEFVAWKPAFDDTGPSLAALARAQLAQRAVPVLANGSLQEPAQAAGMLARGEADFVSLGRGALTHADWPLRVRAGLPLAAFDPGMLAPIADLEHAARHAARTDAVC</sequence>
<gene>
    <name evidence="10" type="ORF">ACFSPV_07860</name>
</gene>
<dbReference type="Pfam" id="PF00724">
    <property type="entry name" value="Oxidored_FMN"/>
    <property type="match status" value="1"/>
</dbReference>
<evidence type="ECO:0000256" key="2">
    <source>
        <dbReference type="ARBA" id="ARBA00001966"/>
    </source>
</evidence>
<evidence type="ECO:0000256" key="1">
    <source>
        <dbReference type="ARBA" id="ARBA00001917"/>
    </source>
</evidence>
<evidence type="ECO:0000313" key="10">
    <source>
        <dbReference type="EMBL" id="MFD2318615.1"/>
    </source>
</evidence>
<dbReference type="EMBL" id="JBHUIG010000006">
    <property type="protein sequence ID" value="MFD2318615.1"/>
    <property type="molecule type" value="Genomic_DNA"/>
</dbReference>
<keyword evidence="4" id="KW-0288">FMN</keyword>
<dbReference type="InterPro" id="IPR051793">
    <property type="entry name" value="NADH:flavin_oxidoreductase"/>
</dbReference>
<dbReference type="Proteomes" id="UP001597287">
    <property type="component" value="Unassembled WGS sequence"/>
</dbReference>
<evidence type="ECO:0000256" key="6">
    <source>
        <dbReference type="ARBA" id="ARBA00023002"/>
    </source>
</evidence>
<organism evidence="10 11">
    <name type="scientific">Delftia deserti</name>
    <dbReference type="NCBI Taxonomy" id="1651218"/>
    <lineage>
        <taxon>Bacteria</taxon>
        <taxon>Pseudomonadati</taxon>
        <taxon>Pseudomonadota</taxon>
        <taxon>Betaproteobacteria</taxon>
        <taxon>Burkholderiales</taxon>
        <taxon>Comamonadaceae</taxon>
        <taxon>Delftia</taxon>
    </lineage>
</organism>
<keyword evidence="8" id="KW-0411">Iron-sulfur</keyword>
<dbReference type="Gene3D" id="3.20.20.70">
    <property type="entry name" value="Aldolase class I"/>
    <property type="match status" value="1"/>
</dbReference>
<comment type="cofactor">
    <cofactor evidence="2">
        <name>[4Fe-4S] cluster</name>
        <dbReference type="ChEBI" id="CHEBI:49883"/>
    </cofactor>
</comment>
<dbReference type="SUPFAM" id="SSF51395">
    <property type="entry name" value="FMN-linked oxidoreductases"/>
    <property type="match status" value="1"/>
</dbReference>
<keyword evidence="3" id="KW-0285">Flavoprotein</keyword>
<dbReference type="PANTHER" id="PTHR42917">
    <property type="entry name" value="2,4-DIENOYL-COA REDUCTASE"/>
    <property type="match status" value="1"/>
</dbReference>
<evidence type="ECO:0000256" key="3">
    <source>
        <dbReference type="ARBA" id="ARBA00022630"/>
    </source>
</evidence>
<protein>
    <recommendedName>
        <fullName evidence="9">NADH:flavin oxidoreductase/NADH oxidase N-terminal domain-containing protein</fullName>
    </recommendedName>
</protein>
<name>A0ABW5EKC6_9BURK</name>
<reference evidence="11" key="1">
    <citation type="journal article" date="2019" name="Int. J. Syst. Evol. Microbiol.">
        <title>The Global Catalogue of Microorganisms (GCM) 10K type strain sequencing project: providing services to taxonomists for standard genome sequencing and annotation.</title>
        <authorList>
            <consortium name="The Broad Institute Genomics Platform"/>
            <consortium name="The Broad Institute Genome Sequencing Center for Infectious Disease"/>
            <person name="Wu L."/>
            <person name="Ma J."/>
        </authorList>
    </citation>
    <scope>NUCLEOTIDE SEQUENCE [LARGE SCALE GENOMIC DNA]</scope>
    <source>
        <strain evidence="11">CCUG 62793</strain>
    </source>
</reference>
<evidence type="ECO:0000259" key="9">
    <source>
        <dbReference type="Pfam" id="PF00724"/>
    </source>
</evidence>
<evidence type="ECO:0000313" key="11">
    <source>
        <dbReference type="Proteomes" id="UP001597287"/>
    </source>
</evidence>
<feature type="domain" description="NADH:flavin oxidoreductase/NADH oxidase N-terminal" evidence="9">
    <location>
        <begin position="21"/>
        <end position="153"/>
    </location>
</feature>
<comment type="cofactor">
    <cofactor evidence="1">
        <name>FMN</name>
        <dbReference type="ChEBI" id="CHEBI:58210"/>
    </cofactor>
</comment>
<dbReference type="InterPro" id="IPR013785">
    <property type="entry name" value="Aldolase_TIM"/>
</dbReference>
<comment type="caution">
    <text evidence="10">The sequence shown here is derived from an EMBL/GenBank/DDBJ whole genome shotgun (WGS) entry which is preliminary data.</text>
</comment>
<dbReference type="InterPro" id="IPR001155">
    <property type="entry name" value="OxRdtase_FMN_N"/>
</dbReference>
<evidence type="ECO:0000256" key="5">
    <source>
        <dbReference type="ARBA" id="ARBA00022723"/>
    </source>
</evidence>
<dbReference type="PANTHER" id="PTHR42917:SF2">
    <property type="entry name" value="2,4-DIENOYL-COA REDUCTASE [(2E)-ENOYL-COA-PRODUCING]"/>
    <property type="match status" value="1"/>
</dbReference>